<dbReference type="WBParaSite" id="SSLN_0000546501-mRNA-1">
    <property type="protein sequence ID" value="SSLN_0000546501-mRNA-1"/>
    <property type="gene ID" value="SSLN_0000546501"/>
</dbReference>
<evidence type="ECO:0000256" key="1">
    <source>
        <dbReference type="SAM" id="MobiDB-lite"/>
    </source>
</evidence>
<keyword evidence="2" id="KW-0812">Transmembrane</keyword>
<feature type="transmembrane region" description="Helical" evidence="2">
    <location>
        <begin position="835"/>
        <end position="856"/>
    </location>
</feature>
<feature type="region of interest" description="Disordered" evidence="1">
    <location>
        <begin position="952"/>
        <end position="986"/>
    </location>
</feature>
<dbReference type="AlphaFoldDB" id="A0A183SM46"/>
<keyword evidence="2" id="KW-0472">Membrane</keyword>
<keyword evidence="2" id="KW-1133">Transmembrane helix</keyword>
<accession>A0A183SM46</accession>
<reference evidence="3" key="1">
    <citation type="submission" date="2016-06" db="UniProtKB">
        <authorList>
            <consortium name="WormBaseParasite"/>
        </authorList>
    </citation>
    <scope>IDENTIFICATION</scope>
</reference>
<protein>
    <submittedName>
        <fullName evidence="3">Ig-like domain-containing protein</fullName>
    </submittedName>
</protein>
<organism evidence="3">
    <name type="scientific">Schistocephalus solidus</name>
    <name type="common">Tapeworm</name>
    <dbReference type="NCBI Taxonomy" id="70667"/>
    <lineage>
        <taxon>Eukaryota</taxon>
        <taxon>Metazoa</taxon>
        <taxon>Spiralia</taxon>
        <taxon>Lophotrochozoa</taxon>
        <taxon>Platyhelminthes</taxon>
        <taxon>Cestoda</taxon>
        <taxon>Eucestoda</taxon>
        <taxon>Diphyllobothriidea</taxon>
        <taxon>Diphyllobothriidae</taxon>
        <taxon>Schistocephalus</taxon>
    </lineage>
</organism>
<evidence type="ECO:0000256" key="2">
    <source>
        <dbReference type="SAM" id="Phobius"/>
    </source>
</evidence>
<name>A0A183SM46_SCHSO</name>
<feature type="compositionally biased region" description="Polar residues" evidence="1">
    <location>
        <begin position="973"/>
        <end position="986"/>
    </location>
</feature>
<proteinExistence type="predicted"/>
<evidence type="ECO:0000313" key="3">
    <source>
        <dbReference type="WBParaSite" id="SSLN_0000546501-mRNA-1"/>
    </source>
</evidence>
<sequence>LVIKPNETLFLFDNLEDSKIITCSTTKKLEEKYAFFQPEWNQSMVDFMKSVAIIEGPKLKISSKLLDGKFCYGCAIPKMLNASPFKRHCFTVVFKKRLQVELLPQRQGNIFPIETTRNVSCRIKYDNTSVDRIPPQLNCSLTEKTDFLSKMPGYMVNGSIQVDPSAKRAAADIDAEIMEASDPSSGISTKQVRVWFAREKDLEIDFPGAHGAYATTSTFDQLCTFKWVELGDAFRQNFTWKNSKNNRTVKNQNPPKLLVQNKMELETSYFCEFSVGNITRTRNLEYKIVDMDKLKFSTRAKQLYTAGNKNFTITCDVDPKEAEFLPNFSYGWYEEPNGRRMPKTIEVENYDFGAHHMVCNSPNSKVSKLKWTFYVVNLTNMEMEIEPAASDKVYKEGTKMIVVCRVSPAEVRKSLQPNIFWQINATARVNDAVLNLATLREGAYQLQCKTDATGDISKTLSVYIVSSKAKLIVSTDNKTTFLRNEPQPQCKWSSEWMNKHSIFGITGSSSSEYDGAVEYRTITCAYSRRDLKRNATYQVSLVARENIKLRLTYNGQAFTRNVRSVECKTYPDFSSETSKVRWVVVQNHTHFKIDGNKLVPAAQDQTILQHQYGSYICVFERKDIFLTQVFVVLTLAQSPVVLKPENVTVIDKNTLLYCSFDGKASVTENVHLDIFLGPRRHTSQKTTKSTQLSFDEVTVLGGRYFVTCVVNTQGQPLWANIHEVDFYDNPDYPILEKDHIYGSEPVNCMNRAFPVFGRVLKAETDDENGAIEECGDSYCFATFSVYGYYNIQCTFEGVHKAVGFTFIKTYNATYSGPEYVPSMSRGNKVEGSFKIFFFVECLIFLLLIVIFTILAASEQKKRVEQQAMRATQKSRDFKRSVLKDLDGQYVNVNMLEFTKNDHLRLVAMTTLFDGCYDQFAKKEKKDSEKVIQPETASNYRVTMRRALTKLLNDGFNQSDSSSSDAQDGPETSMKVTRNGNNSANYK</sequence>